<dbReference type="Proteomes" id="UP000294412">
    <property type="component" value="Chromosome"/>
</dbReference>
<gene>
    <name evidence="12" type="primary">holB</name>
    <name evidence="12" type="ORF">ERCICUMA2628_580</name>
</gene>
<evidence type="ECO:0000256" key="4">
    <source>
        <dbReference type="ARBA" id="ARBA00022695"/>
    </source>
</evidence>
<comment type="catalytic activity">
    <reaction evidence="9">
        <text>DNA(n) + a 2'-deoxyribonucleoside 5'-triphosphate = DNA(n+1) + diphosphate</text>
        <dbReference type="Rhea" id="RHEA:22508"/>
        <dbReference type="Rhea" id="RHEA-COMP:17339"/>
        <dbReference type="Rhea" id="RHEA-COMP:17340"/>
        <dbReference type="ChEBI" id="CHEBI:33019"/>
        <dbReference type="ChEBI" id="CHEBI:61560"/>
        <dbReference type="ChEBI" id="CHEBI:173112"/>
        <dbReference type="EC" id="2.7.7.7"/>
    </reaction>
</comment>
<keyword evidence="4 12" id="KW-0548">Nucleotidyltransferase</keyword>
<protein>
    <recommendedName>
        <fullName evidence="2">DNA polymerase III subunit delta'</fullName>
        <ecNumber evidence="1">2.7.7.7</ecNumber>
    </recommendedName>
</protein>
<reference evidence="12 13" key="1">
    <citation type="submission" date="2019-02" db="EMBL/GenBank/DDBJ databases">
        <authorList>
            <person name="Manzano-Marin A."/>
            <person name="Manzano-Marin A."/>
        </authorList>
    </citation>
    <scope>NUCLEOTIDE SEQUENCE [LARGE SCALE GENOMIC DNA]</scope>
    <source>
        <strain evidence="12 13">ErCicuneomaculata</strain>
    </source>
</reference>
<evidence type="ECO:0000313" key="13">
    <source>
        <dbReference type="Proteomes" id="UP000294412"/>
    </source>
</evidence>
<dbReference type="Pfam" id="PF09115">
    <property type="entry name" value="DNApol3-delta_C"/>
    <property type="match status" value="1"/>
</dbReference>
<keyword evidence="6" id="KW-0239">DNA-directed DNA polymerase</keyword>
<evidence type="ECO:0000256" key="2">
    <source>
        <dbReference type="ARBA" id="ARBA00014363"/>
    </source>
</evidence>
<keyword evidence="5" id="KW-0235">DNA replication</keyword>
<dbReference type="OrthoDB" id="9811073at2"/>
<evidence type="ECO:0000256" key="5">
    <source>
        <dbReference type="ARBA" id="ARBA00022705"/>
    </source>
</evidence>
<evidence type="ECO:0000256" key="7">
    <source>
        <dbReference type="ARBA" id="ARBA00026073"/>
    </source>
</evidence>
<dbReference type="Pfam" id="PF21500">
    <property type="entry name" value="HolB_lid"/>
    <property type="match status" value="1"/>
</dbReference>
<dbReference type="InterPro" id="IPR004622">
    <property type="entry name" value="DNA_pol_HolB"/>
</dbReference>
<dbReference type="AlphaFoldDB" id="A0A451D3C1"/>
<dbReference type="Gene3D" id="1.20.272.10">
    <property type="match status" value="1"/>
</dbReference>
<dbReference type="GO" id="GO:0003887">
    <property type="term" value="F:DNA-directed DNA polymerase activity"/>
    <property type="evidence" value="ECO:0007669"/>
    <property type="project" value="UniProtKB-KW"/>
</dbReference>
<dbReference type="InterPro" id="IPR048731">
    <property type="entry name" value="HolB_lid-gammaproteobact"/>
</dbReference>
<evidence type="ECO:0000256" key="3">
    <source>
        <dbReference type="ARBA" id="ARBA00022679"/>
    </source>
</evidence>
<dbReference type="RefSeq" id="WP_157993737.1">
    <property type="nucleotide sequence ID" value="NZ_LR217703.1"/>
</dbReference>
<dbReference type="SUPFAM" id="SSF48019">
    <property type="entry name" value="post-AAA+ oligomerization domain-like"/>
    <property type="match status" value="1"/>
</dbReference>
<dbReference type="Pfam" id="PF13177">
    <property type="entry name" value="DNA_pol3_delta2"/>
    <property type="match status" value="1"/>
</dbReference>
<comment type="function">
    <text evidence="8">DNA polymerase III is a complex, multichain enzyme responsible for most of the replicative synthesis in bacteria. This DNA polymerase also exhibits 3' to 5' exonuclease activity.</text>
</comment>
<name>A0A451D3C1_9GAMM</name>
<evidence type="ECO:0000256" key="6">
    <source>
        <dbReference type="ARBA" id="ARBA00022932"/>
    </source>
</evidence>
<sequence>MQWYPWLNYSYNFIIKQYIANRGHHALLIQSLPGMGEERLILEIGRWLMCHGPKKSTSCRKCYSCKLMLSENHPDVYHIKAEKNTNSIGIDKIRNIIEKLYHHSYLGGSKIVFLLDADKLTDSAANSLLKTLEEPSFNTWFFLTIHEPARLLMTVRSRCLVFKIPIPDEGLALKWLKQECSSNQKQCYTALRLSFGAPIEALELLTEPYWGQRLQVCSVLSEALIGDFFNLLPILNHNNVIKRIYWLCSLLLDAAKLQQGAKKCISNIDQVSLIINLSRLLSSDVLDKSLYTWVRCYNRLTTIIGVNHELLLIEQLIYWESLLKK</sequence>
<comment type="subunit">
    <text evidence="7">DNA polymerase III contains a core (composed of alpha, epsilon and theta chains) that associates with a tau subunit. This core dimerizes to form the POLIII' complex. PolIII' associates with the gamma complex (composed of gamma, delta, delta', psi and chi chains) and with the beta chain to form the complete DNA polymerase III complex.</text>
</comment>
<organism evidence="12 13">
    <name type="scientific">Candidatus Erwinia haradaeae</name>
    <dbReference type="NCBI Taxonomy" id="1922217"/>
    <lineage>
        <taxon>Bacteria</taxon>
        <taxon>Pseudomonadati</taxon>
        <taxon>Pseudomonadota</taxon>
        <taxon>Gammaproteobacteria</taxon>
        <taxon>Enterobacterales</taxon>
        <taxon>Erwiniaceae</taxon>
        <taxon>Erwinia</taxon>
    </lineage>
</organism>
<dbReference type="NCBIfam" id="TIGR00678">
    <property type="entry name" value="holB"/>
    <property type="match status" value="1"/>
</dbReference>
<dbReference type="GO" id="GO:0008408">
    <property type="term" value="F:3'-5' exonuclease activity"/>
    <property type="evidence" value="ECO:0007669"/>
    <property type="project" value="InterPro"/>
</dbReference>
<dbReference type="InterPro" id="IPR015199">
    <property type="entry name" value="DNA_pol_III_delta_C"/>
</dbReference>
<evidence type="ECO:0000256" key="8">
    <source>
        <dbReference type="ARBA" id="ARBA00037724"/>
    </source>
</evidence>
<dbReference type="PANTHER" id="PTHR11669">
    <property type="entry name" value="REPLICATION FACTOR C / DNA POLYMERASE III GAMMA-TAU SUBUNIT"/>
    <property type="match status" value="1"/>
</dbReference>
<dbReference type="InterPro" id="IPR050238">
    <property type="entry name" value="DNA_Rep/Repair_Clamp_Loader"/>
</dbReference>
<dbReference type="EMBL" id="LR217703">
    <property type="protein sequence ID" value="VFP80180.1"/>
    <property type="molecule type" value="Genomic_DNA"/>
</dbReference>
<dbReference type="GO" id="GO:0006261">
    <property type="term" value="P:DNA-templated DNA replication"/>
    <property type="evidence" value="ECO:0007669"/>
    <property type="project" value="TreeGrafter"/>
</dbReference>
<evidence type="ECO:0000313" key="12">
    <source>
        <dbReference type="EMBL" id="VFP80180.1"/>
    </source>
</evidence>
<dbReference type="SUPFAM" id="SSF52540">
    <property type="entry name" value="P-loop containing nucleoside triphosphate hydrolases"/>
    <property type="match status" value="1"/>
</dbReference>
<dbReference type="Gene3D" id="3.40.50.300">
    <property type="entry name" value="P-loop containing nucleotide triphosphate hydrolases"/>
    <property type="match status" value="1"/>
</dbReference>
<dbReference type="PANTHER" id="PTHR11669:SF8">
    <property type="entry name" value="DNA POLYMERASE III SUBUNIT DELTA"/>
    <property type="match status" value="1"/>
</dbReference>
<dbReference type="EC" id="2.7.7.7" evidence="1"/>
<dbReference type="InterPro" id="IPR027417">
    <property type="entry name" value="P-loop_NTPase"/>
</dbReference>
<feature type="domain" description="DNA polymerase III delta subunit C-terminal" evidence="10">
    <location>
        <begin position="209"/>
        <end position="320"/>
    </location>
</feature>
<dbReference type="Gene3D" id="1.10.8.10">
    <property type="entry name" value="DNA helicase RuvA subunit, C-terminal domain"/>
    <property type="match status" value="1"/>
</dbReference>
<evidence type="ECO:0000259" key="10">
    <source>
        <dbReference type="Pfam" id="PF09115"/>
    </source>
</evidence>
<keyword evidence="3 12" id="KW-0808">Transferase</keyword>
<evidence type="ECO:0000259" key="11">
    <source>
        <dbReference type="Pfam" id="PF21500"/>
    </source>
</evidence>
<dbReference type="GO" id="GO:0009360">
    <property type="term" value="C:DNA polymerase III complex"/>
    <property type="evidence" value="ECO:0007669"/>
    <property type="project" value="InterPro"/>
</dbReference>
<feature type="domain" description="DNA polymerase III subunit delta' AAA+ ATPase lid" evidence="11">
    <location>
        <begin position="167"/>
        <end position="205"/>
    </location>
</feature>
<dbReference type="InterPro" id="IPR008921">
    <property type="entry name" value="DNA_pol3_clamp-load_cplx_C"/>
</dbReference>
<evidence type="ECO:0000256" key="9">
    <source>
        <dbReference type="ARBA" id="ARBA00049244"/>
    </source>
</evidence>
<accession>A0A451D3C1</accession>
<dbReference type="GO" id="GO:0003677">
    <property type="term" value="F:DNA binding"/>
    <property type="evidence" value="ECO:0007669"/>
    <property type="project" value="InterPro"/>
</dbReference>
<proteinExistence type="predicted"/>
<evidence type="ECO:0000256" key="1">
    <source>
        <dbReference type="ARBA" id="ARBA00012417"/>
    </source>
</evidence>